<gene>
    <name evidence="1" type="ORF">ORPV_513</name>
</gene>
<name>A0A2I2L4G3_9VIRU</name>
<dbReference type="EMBL" id="LT906555">
    <property type="protein sequence ID" value="SNW62417.1"/>
    <property type="molecule type" value="Genomic_DNA"/>
</dbReference>
<proteinExistence type="predicted"/>
<accession>A0A2I2L4G3</accession>
<evidence type="ECO:0000313" key="2">
    <source>
        <dbReference type="Proteomes" id="UP000236316"/>
    </source>
</evidence>
<protein>
    <submittedName>
        <fullName evidence="1">Uncharacterized protein</fullName>
    </submittedName>
</protein>
<dbReference type="KEGG" id="vg:35382310"/>
<dbReference type="RefSeq" id="YP_009448719.1">
    <property type="nucleotide sequence ID" value="NC_036594.1"/>
</dbReference>
<sequence>METISNDTLKYEILSRLDQHTLINYSIYDPSFHQYCMSLLYNDNQKYDIENAVINDMSSYIFKLVHRSNDNIGDIIYYSIKHNKLEFIREYINLYDSPDMESCFIDWFNIIFNKYNIDNADIRTFEYLLYHLYKFHSIGLCRDTIDKFIDRIIGTPNDSQSLNIILRHIPISENIFYYVLYTYNIEIIRLCLGFYIKQHGTTHPLSVNIITACFYNIKEKDIHIIEKLLELFEDWDYMTIYSRIIHNKNIDNENIKLEVLKNILLCKRNWNYTNILFSIYTIPGCIIKWNLIEYIIYHFGHNVNWNDFNNMLNDMKFMVKSEDKKLKDTISKLKINKGKDMIKW</sequence>
<reference evidence="1" key="1">
    <citation type="submission" date="2017-08" db="EMBL/GenBank/DDBJ databases">
        <authorList>
            <consortium name="Urmite Genomes"/>
        </authorList>
    </citation>
    <scope>NUCLEOTIDE SEQUENCE [LARGE SCALE GENOMIC DNA]</scope>
    <source>
        <strain evidence="1">IHUMI-LCC2</strain>
    </source>
</reference>
<dbReference type="Proteomes" id="UP000236316">
    <property type="component" value="Segment"/>
</dbReference>
<keyword evidence="2" id="KW-1185">Reference proteome</keyword>
<dbReference type="GeneID" id="35382310"/>
<organism evidence="1">
    <name type="scientific">Orpheovirus IHUMI-LCC2</name>
    <dbReference type="NCBI Taxonomy" id="2023057"/>
    <lineage>
        <taxon>Viruses</taxon>
        <taxon>Varidnaviria</taxon>
        <taxon>Bamfordvirae</taxon>
        <taxon>Nucleocytoviricota</taxon>
        <taxon>Megaviricetes</taxon>
        <taxon>Pimascovirales</taxon>
        <taxon>Ocovirineae</taxon>
        <taxon>Orpheoviridae</taxon>
        <taxon>Alphaorpheovirus</taxon>
        <taxon>Alphaorpheovirus massiliense</taxon>
    </lineage>
</organism>
<evidence type="ECO:0000313" key="1">
    <source>
        <dbReference type="EMBL" id="SNW62417.1"/>
    </source>
</evidence>